<evidence type="ECO:0000313" key="6">
    <source>
        <dbReference type="Proteomes" id="UP000183750"/>
    </source>
</evidence>
<keyword evidence="6" id="KW-1185">Reference proteome</keyword>
<evidence type="ECO:0000259" key="4">
    <source>
        <dbReference type="Pfam" id="PF13845"/>
    </source>
</evidence>
<feature type="region of interest" description="Disordered" evidence="1">
    <location>
        <begin position="204"/>
        <end position="229"/>
    </location>
</feature>
<feature type="region of interest" description="Disordered" evidence="1">
    <location>
        <begin position="1"/>
        <end position="48"/>
    </location>
</feature>
<gene>
    <name evidence="5" type="ORF">SAMN04489807_1431</name>
</gene>
<reference evidence="6" key="1">
    <citation type="submission" date="2016-10" db="EMBL/GenBank/DDBJ databases">
        <authorList>
            <person name="Varghese N."/>
            <person name="Submissions S."/>
        </authorList>
    </citation>
    <scope>NUCLEOTIDE SEQUENCE [LARGE SCALE GENOMIC DNA]</scope>
    <source>
        <strain evidence="6">DSM 16089</strain>
    </source>
</reference>
<dbReference type="Pfam" id="PF10708">
    <property type="entry name" value="DUF2510"/>
    <property type="match status" value="1"/>
</dbReference>
<feature type="domain" description="Septum formation-related" evidence="4">
    <location>
        <begin position="248"/>
        <end position="323"/>
    </location>
</feature>
<dbReference type="InterPro" id="IPR026004">
    <property type="entry name" value="Septum_form"/>
</dbReference>
<dbReference type="EMBL" id="FNSQ01000005">
    <property type="protein sequence ID" value="SEB58193.1"/>
    <property type="molecule type" value="Genomic_DNA"/>
</dbReference>
<proteinExistence type="predicted"/>
<keyword evidence="2" id="KW-1133">Transmembrane helix</keyword>
<accession>A0A1H4KIF3</accession>
<name>A0A1H4KIF3_9MICO</name>
<evidence type="ECO:0000256" key="2">
    <source>
        <dbReference type="SAM" id="Phobius"/>
    </source>
</evidence>
<keyword evidence="2" id="KW-0472">Membrane</keyword>
<dbReference type="RefSeq" id="WP_060927195.1">
    <property type="nucleotide sequence ID" value="NZ_FNSQ01000005.1"/>
</dbReference>
<sequence length="348" mass="36209">MTTPAGWYDDGSGRQRWWDGSGWTQHTVESAPPAPQAESAPVPASAAPVQASAAQGAAASAPVEQPFVAPHVWQAPSPAADAGADPYPRADAPSAIAQNPYPWSGQPGAYPGQFTPAQPKTRASILGIIGLAVVVVGVILSCIPVISVVGWVLLGAGFVASLVSLFLPGTKWPGITGLAVGVVGSVLAIGVGLLSLGMTGLASPTPSPSASAEESEDPGADGGLPEGTETVPIGDLEVGHCLPLIEWDDEIYELPIVPCDQPHTDEVYLIFDAPDGDFPGDDELQRLATEKCDAGFATFIGVPYEESELDNYWFVPTEASWNRWNDRAIQCIAVSYEEITGTLEGAAR</sequence>
<evidence type="ECO:0000256" key="1">
    <source>
        <dbReference type="SAM" id="MobiDB-lite"/>
    </source>
</evidence>
<protein>
    <submittedName>
        <fullName evidence="5">Septum formation</fullName>
    </submittedName>
</protein>
<dbReference type="AlphaFoldDB" id="A0A1H4KIF3"/>
<feature type="compositionally biased region" description="Low complexity" evidence="1">
    <location>
        <begin position="28"/>
        <end position="48"/>
    </location>
</feature>
<feature type="transmembrane region" description="Helical" evidence="2">
    <location>
        <begin position="174"/>
        <end position="196"/>
    </location>
</feature>
<feature type="domain" description="DUF2510" evidence="3">
    <location>
        <begin position="5"/>
        <end position="35"/>
    </location>
</feature>
<evidence type="ECO:0000313" key="5">
    <source>
        <dbReference type="EMBL" id="SEB58193.1"/>
    </source>
</evidence>
<feature type="transmembrane region" description="Helical" evidence="2">
    <location>
        <begin position="125"/>
        <end position="154"/>
    </location>
</feature>
<keyword evidence="2" id="KW-0812">Transmembrane</keyword>
<organism evidence="5 6">
    <name type="scientific">Microbacterium hydrocarbonoxydans</name>
    <dbReference type="NCBI Taxonomy" id="273678"/>
    <lineage>
        <taxon>Bacteria</taxon>
        <taxon>Bacillati</taxon>
        <taxon>Actinomycetota</taxon>
        <taxon>Actinomycetes</taxon>
        <taxon>Micrococcales</taxon>
        <taxon>Microbacteriaceae</taxon>
        <taxon>Microbacterium</taxon>
    </lineage>
</organism>
<evidence type="ECO:0000259" key="3">
    <source>
        <dbReference type="Pfam" id="PF10708"/>
    </source>
</evidence>
<dbReference type="InterPro" id="IPR018929">
    <property type="entry name" value="DUF2510"/>
</dbReference>
<dbReference type="Pfam" id="PF13845">
    <property type="entry name" value="Septum_form"/>
    <property type="match status" value="1"/>
</dbReference>
<dbReference type="Proteomes" id="UP000183750">
    <property type="component" value="Unassembled WGS sequence"/>
</dbReference>